<evidence type="ECO:0000256" key="4">
    <source>
        <dbReference type="ARBA" id="ARBA00022989"/>
    </source>
</evidence>
<feature type="compositionally biased region" description="Basic residues" evidence="9">
    <location>
        <begin position="21"/>
        <end position="30"/>
    </location>
</feature>
<dbReference type="GO" id="GO:0005886">
    <property type="term" value="C:plasma membrane"/>
    <property type="evidence" value="ECO:0007669"/>
    <property type="project" value="TreeGrafter"/>
</dbReference>
<dbReference type="Proteomes" id="UP001140172">
    <property type="component" value="Unassembled WGS sequence"/>
</dbReference>
<feature type="compositionally biased region" description="Low complexity" evidence="9">
    <location>
        <begin position="38"/>
        <end position="61"/>
    </location>
</feature>
<feature type="transmembrane region" description="Helical" evidence="10">
    <location>
        <begin position="733"/>
        <end position="754"/>
    </location>
</feature>
<accession>A0A9W8LHL6</accession>
<feature type="transmembrane region" description="Helical" evidence="10">
    <location>
        <begin position="236"/>
        <end position="258"/>
    </location>
</feature>
<reference evidence="12" key="1">
    <citation type="submission" date="2022-07" db="EMBL/GenBank/DDBJ databases">
        <title>Phylogenomic reconstructions and comparative analyses of Kickxellomycotina fungi.</title>
        <authorList>
            <person name="Reynolds N.K."/>
            <person name="Stajich J.E."/>
            <person name="Barry K."/>
            <person name="Grigoriev I.V."/>
            <person name="Crous P."/>
            <person name="Smith M.E."/>
        </authorList>
    </citation>
    <scope>NUCLEOTIDE SEQUENCE</scope>
    <source>
        <strain evidence="12">BCRC 34489</strain>
    </source>
</reference>
<feature type="compositionally biased region" description="Acidic residues" evidence="9">
    <location>
        <begin position="637"/>
        <end position="646"/>
    </location>
</feature>
<feature type="transmembrane region" description="Helical" evidence="10">
    <location>
        <begin position="348"/>
        <end position="366"/>
    </location>
</feature>
<dbReference type="SUPFAM" id="SSF81324">
    <property type="entry name" value="Voltage-gated potassium channels"/>
    <property type="match status" value="2"/>
</dbReference>
<dbReference type="GO" id="GO:0015271">
    <property type="term" value="F:outward rectifier potassium channel activity"/>
    <property type="evidence" value="ECO:0007669"/>
    <property type="project" value="TreeGrafter"/>
</dbReference>
<evidence type="ECO:0000256" key="8">
    <source>
        <dbReference type="RuleBase" id="RU003857"/>
    </source>
</evidence>
<comment type="subcellular location">
    <subcellularLocation>
        <location evidence="1">Membrane</location>
        <topology evidence="1">Multi-pass membrane protein</topology>
    </subcellularLocation>
</comment>
<evidence type="ECO:0000313" key="13">
    <source>
        <dbReference type="Proteomes" id="UP001140172"/>
    </source>
</evidence>
<dbReference type="GO" id="GO:0022841">
    <property type="term" value="F:potassium ion leak channel activity"/>
    <property type="evidence" value="ECO:0007669"/>
    <property type="project" value="TreeGrafter"/>
</dbReference>
<evidence type="ECO:0000256" key="3">
    <source>
        <dbReference type="ARBA" id="ARBA00022692"/>
    </source>
</evidence>
<feature type="transmembrane region" description="Helical" evidence="10">
    <location>
        <begin position="761"/>
        <end position="777"/>
    </location>
</feature>
<feature type="transmembrane region" description="Helical" evidence="10">
    <location>
        <begin position="193"/>
        <end position="216"/>
    </location>
</feature>
<dbReference type="Pfam" id="PF07885">
    <property type="entry name" value="Ion_trans_2"/>
    <property type="match status" value="2"/>
</dbReference>
<feature type="transmembrane region" description="Helical" evidence="10">
    <location>
        <begin position="402"/>
        <end position="420"/>
    </location>
</feature>
<feature type="domain" description="Potassium channel" evidence="11">
    <location>
        <begin position="355"/>
        <end position="426"/>
    </location>
</feature>
<evidence type="ECO:0000313" key="12">
    <source>
        <dbReference type="EMBL" id="KAJ2782032.1"/>
    </source>
</evidence>
<feature type="region of interest" description="Disordered" evidence="9">
    <location>
        <begin position="105"/>
        <end position="147"/>
    </location>
</feature>
<feature type="transmembrane region" description="Helical" evidence="10">
    <location>
        <begin position="372"/>
        <end position="390"/>
    </location>
</feature>
<dbReference type="InterPro" id="IPR003280">
    <property type="entry name" value="2pore_dom_K_chnl"/>
</dbReference>
<feature type="transmembrane region" description="Helical" evidence="10">
    <location>
        <begin position="270"/>
        <end position="291"/>
    </location>
</feature>
<keyword evidence="7 8" id="KW-0407">Ion channel</keyword>
<proteinExistence type="inferred from homology"/>
<evidence type="ECO:0000259" key="11">
    <source>
        <dbReference type="Pfam" id="PF07885"/>
    </source>
</evidence>
<name>A0A9W8LHL6_9FUNG</name>
<keyword evidence="4 10" id="KW-1133">Transmembrane helix</keyword>
<protein>
    <submittedName>
        <fullName evidence="12">Potassium channel</fullName>
    </submittedName>
</protein>
<dbReference type="EMBL" id="JANBUM010000189">
    <property type="protein sequence ID" value="KAJ2782032.1"/>
    <property type="molecule type" value="Genomic_DNA"/>
</dbReference>
<feature type="compositionally biased region" description="Basic and acidic residues" evidence="9">
    <location>
        <begin position="115"/>
        <end position="146"/>
    </location>
</feature>
<dbReference type="PANTHER" id="PTHR11003:SF291">
    <property type="entry name" value="IP11374P"/>
    <property type="match status" value="1"/>
</dbReference>
<evidence type="ECO:0000256" key="1">
    <source>
        <dbReference type="ARBA" id="ARBA00004141"/>
    </source>
</evidence>
<evidence type="ECO:0000256" key="7">
    <source>
        <dbReference type="ARBA" id="ARBA00023303"/>
    </source>
</evidence>
<keyword evidence="3 8" id="KW-0812">Transmembrane</keyword>
<evidence type="ECO:0000256" key="2">
    <source>
        <dbReference type="ARBA" id="ARBA00022448"/>
    </source>
</evidence>
<organism evidence="12 13">
    <name type="scientific">Coemansia interrupta</name>
    <dbReference type="NCBI Taxonomy" id="1126814"/>
    <lineage>
        <taxon>Eukaryota</taxon>
        <taxon>Fungi</taxon>
        <taxon>Fungi incertae sedis</taxon>
        <taxon>Zoopagomycota</taxon>
        <taxon>Kickxellomycotina</taxon>
        <taxon>Kickxellomycetes</taxon>
        <taxon>Kickxellales</taxon>
        <taxon>Kickxellaceae</taxon>
        <taxon>Coemansia</taxon>
    </lineage>
</organism>
<gene>
    <name evidence="12" type="primary">TOK1</name>
    <name evidence="12" type="ORF">GGI15_003041</name>
</gene>
<evidence type="ECO:0000256" key="6">
    <source>
        <dbReference type="ARBA" id="ARBA00023136"/>
    </source>
</evidence>
<comment type="caution">
    <text evidence="12">The sequence shown here is derived from an EMBL/GenBank/DDBJ whole genome shotgun (WGS) entry which is preliminary data.</text>
</comment>
<sequence>MIATTDDFLYEPPTTAPVHSRLTRRNRGGRYSKALGNSISSSSSGSESDSSSEPSDPISEGLSSSIEDAWFRRARTFSMLDAPGNANVNARDSVLRRSSDSIISLPHATASMPASKDRDSHGHGMTSFDDRGTRNEGDSNGGHDYDVPAMRLGPEVTNDLRNIQLTFSRQPTQNQSANPLRHLIRSKHNFRALVTYGGYLIPVNILLNVILLGRGWLQYDNITDPDGERMTVSNPLGYLITSIISLVLIVASGVCFVLRCLEYNVITTTVSLIIANFANAVLILASAIMYLKNERPKHPDATLTGEYYCSYAGVAVALLNALLLLLDMLVTPGFRYRGSGMSRPQRMLQFNIIVIVVWIGIGGYVWSKIEGWDTVTSVMFCMVTVTTIGFGNKSPSPGYSRVLQLFYGPLGILMFGLMLLNTRNVIIQLTRKKIRSAKRDFEIRRKKLEQDVKVSQVKRRLAARPVHRTWKTAITDLLGRIFLSRGRRVRIGIPRWLRNKLDNDDHQTGQSDLEAGHRSVSDNDPESAGLEKSPSTRPEAPLSFEPVISDRTIPDASTAGQPSAAYSQRRDSQSQRSHISDNNADDSSPHPMLRTYTSASRLSQVREAIAQPNIWQRARRRVNRSRIHGRRKHSGSDADDDDDDDDNHISAHMRRHNTMYGDSNEDTDDEIDRYNSLHAGRTFQTDNRQPADAEEPGLRRARTIASVVGDKVNKARSKGKDISAGISDSAKQLLTAIAINLAFWTSTAAIFYAVERKYWNYFDALYFCYIAYTTIGYGDVVPHTTEGNIVFICFAFVAVALETFLVVSAVSYFTELISRAIKRTRVQKRIMKRHKSLVAYEIRRHIKHPNYNPFGRGEEDRMVKVGLSRLKRVAHDAANLFKRDKSDKGVFSRRHTVDQRQRDESLTEHFIRHTTGMGGFRTTDWQPPSPQMLPRSRSLRQQIT</sequence>
<keyword evidence="5 8" id="KW-0406">Ion transport</keyword>
<feature type="transmembrane region" description="Helical" evidence="10">
    <location>
        <begin position="311"/>
        <end position="336"/>
    </location>
</feature>
<keyword evidence="2 8" id="KW-0813">Transport</keyword>
<dbReference type="OrthoDB" id="297496at2759"/>
<feature type="region of interest" description="Disordered" evidence="9">
    <location>
        <begin position="1"/>
        <end position="62"/>
    </location>
</feature>
<feature type="region of interest" description="Disordered" evidence="9">
    <location>
        <begin position="917"/>
        <end position="944"/>
    </location>
</feature>
<evidence type="ECO:0000256" key="9">
    <source>
        <dbReference type="SAM" id="MobiDB-lite"/>
    </source>
</evidence>
<evidence type="ECO:0000256" key="10">
    <source>
        <dbReference type="SAM" id="Phobius"/>
    </source>
</evidence>
<dbReference type="AlphaFoldDB" id="A0A9W8LHL6"/>
<dbReference type="PANTHER" id="PTHR11003">
    <property type="entry name" value="POTASSIUM CHANNEL, SUBFAMILY K"/>
    <property type="match status" value="1"/>
</dbReference>
<feature type="transmembrane region" description="Helical" evidence="10">
    <location>
        <begin position="789"/>
        <end position="813"/>
    </location>
</feature>
<feature type="region of interest" description="Disordered" evidence="9">
    <location>
        <begin position="500"/>
        <end position="594"/>
    </location>
</feature>
<dbReference type="GO" id="GO:0030322">
    <property type="term" value="P:stabilization of membrane potential"/>
    <property type="evidence" value="ECO:0007669"/>
    <property type="project" value="TreeGrafter"/>
</dbReference>
<feature type="domain" description="Potassium channel" evidence="11">
    <location>
        <begin position="741"/>
        <end position="814"/>
    </location>
</feature>
<keyword evidence="6 10" id="KW-0472">Membrane</keyword>
<comment type="similarity">
    <text evidence="8">Belongs to the two pore domain potassium channel (TC 1.A.1.8) family.</text>
</comment>
<feature type="region of interest" description="Disordered" evidence="9">
    <location>
        <begin position="625"/>
        <end position="668"/>
    </location>
</feature>
<keyword evidence="13" id="KW-1185">Reference proteome</keyword>
<evidence type="ECO:0000256" key="5">
    <source>
        <dbReference type="ARBA" id="ARBA00023065"/>
    </source>
</evidence>
<dbReference type="PRINTS" id="PR01333">
    <property type="entry name" value="2POREKCHANEL"/>
</dbReference>
<dbReference type="InterPro" id="IPR013099">
    <property type="entry name" value="K_chnl_dom"/>
</dbReference>
<dbReference type="Gene3D" id="1.10.287.70">
    <property type="match status" value="2"/>
</dbReference>